<sequence>MVALGTTTMMMVIMMITKGYMGMRSYLCLVQEIFLRGRIKEAITGYNLMNPQAYRSLFRWDGKNFNRRGSMRKVWQKCGCQVRLLEPKTPAEQELLVAPHGRNVWSYHDRFKEMEARFISTLSMHLHSSNLNVEIHVHNDREDGSCGHTGGIGVANNKKSDEGSETGPINDIENNERKEALAEDEGKEPCLSSIVRGVKEQRRKRKDGPHKKPPFAMYERKKAVKEH</sequence>
<keyword evidence="3" id="KW-1185">Reference proteome</keyword>
<evidence type="ECO:0000313" key="2">
    <source>
        <dbReference type="EMBL" id="KAG9458122.1"/>
    </source>
</evidence>
<dbReference type="EMBL" id="JAINDJ010000002">
    <property type="protein sequence ID" value="KAG9458122.1"/>
    <property type="molecule type" value="Genomic_DNA"/>
</dbReference>
<feature type="compositionally biased region" description="Basic residues" evidence="1">
    <location>
        <begin position="201"/>
        <end position="213"/>
    </location>
</feature>
<dbReference type="AlphaFoldDB" id="A0AAV7FAA4"/>
<feature type="compositionally biased region" description="Basic and acidic residues" evidence="1">
    <location>
        <begin position="218"/>
        <end position="227"/>
    </location>
</feature>
<name>A0AAV7FAA4_ARIFI</name>
<evidence type="ECO:0000256" key="1">
    <source>
        <dbReference type="SAM" id="MobiDB-lite"/>
    </source>
</evidence>
<accession>A0AAV7FAA4</accession>
<feature type="region of interest" description="Disordered" evidence="1">
    <location>
        <begin position="142"/>
        <end position="227"/>
    </location>
</feature>
<gene>
    <name evidence="2" type="ORF">H6P81_002630</name>
</gene>
<protein>
    <submittedName>
        <fullName evidence="2">Uncharacterized protein</fullName>
    </submittedName>
</protein>
<evidence type="ECO:0000313" key="3">
    <source>
        <dbReference type="Proteomes" id="UP000825729"/>
    </source>
</evidence>
<reference evidence="2 3" key="1">
    <citation type="submission" date="2021-07" db="EMBL/GenBank/DDBJ databases">
        <title>The Aristolochia fimbriata genome: insights into angiosperm evolution, floral development and chemical biosynthesis.</title>
        <authorList>
            <person name="Jiao Y."/>
        </authorList>
    </citation>
    <scope>NUCLEOTIDE SEQUENCE [LARGE SCALE GENOMIC DNA]</scope>
    <source>
        <strain evidence="2">IBCAS-2021</strain>
        <tissue evidence="2">Leaf</tissue>
    </source>
</reference>
<comment type="caution">
    <text evidence="2">The sequence shown here is derived from an EMBL/GenBank/DDBJ whole genome shotgun (WGS) entry which is preliminary data.</text>
</comment>
<organism evidence="2 3">
    <name type="scientific">Aristolochia fimbriata</name>
    <name type="common">White veined hardy Dutchman's pipe vine</name>
    <dbReference type="NCBI Taxonomy" id="158543"/>
    <lineage>
        <taxon>Eukaryota</taxon>
        <taxon>Viridiplantae</taxon>
        <taxon>Streptophyta</taxon>
        <taxon>Embryophyta</taxon>
        <taxon>Tracheophyta</taxon>
        <taxon>Spermatophyta</taxon>
        <taxon>Magnoliopsida</taxon>
        <taxon>Magnoliidae</taxon>
        <taxon>Piperales</taxon>
        <taxon>Aristolochiaceae</taxon>
        <taxon>Aristolochia</taxon>
    </lineage>
</organism>
<proteinExistence type="predicted"/>
<dbReference type="Proteomes" id="UP000825729">
    <property type="component" value="Unassembled WGS sequence"/>
</dbReference>